<gene>
    <name evidence="5" type="ORF">A3A04_01075</name>
</gene>
<dbReference type="SUPFAM" id="SSF50104">
    <property type="entry name" value="Translation proteins SH3-like domain"/>
    <property type="match status" value="1"/>
</dbReference>
<comment type="function">
    <text evidence="4">This protein is located at the 30S-50S ribosomal subunit interface and may play a role in the structure and function of the aminoacyl-tRNA binding site.</text>
</comment>
<dbReference type="InterPro" id="IPR008991">
    <property type="entry name" value="Translation_prot_SH3-like_sf"/>
</dbReference>
<comment type="similarity">
    <text evidence="1 4">Belongs to the bacterial ribosomal protein bL19 family.</text>
</comment>
<accession>A0A1G1ZPC9</accession>
<keyword evidence="2" id="KW-0689">Ribosomal protein</keyword>
<evidence type="ECO:0000313" key="6">
    <source>
        <dbReference type="Proteomes" id="UP000178517"/>
    </source>
</evidence>
<evidence type="ECO:0000256" key="2">
    <source>
        <dbReference type="ARBA" id="ARBA00022980"/>
    </source>
</evidence>
<dbReference type="PRINTS" id="PR00061">
    <property type="entry name" value="RIBOSOMALL19"/>
</dbReference>
<dbReference type="PANTHER" id="PTHR15680">
    <property type="entry name" value="RIBOSOMAL PROTEIN L19"/>
    <property type="match status" value="1"/>
</dbReference>
<organism evidence="5 6">
    <name type="scientific">Candidatus Harrisonbacteria bacterium RIFCSPLOWO2_01_FULL_40_28</name>
    <dbReference type="NCBI Taxonomy" id="1798406"/>
    <lineage>
        <taxon>Bacteria</taxon>
        <taxon>Candidatus Harrisoniibacteriota</taxon>
    </lineage>
</organism>
<dbReference type="InterPro" id="IPR038657">
    <property type="entry name" value="Ribosomal_bL19_sf"/>
</dbReference>
<dbReference type="InterPro" id="IPR001857">
    <property type="entry name" value="Ribosomal_bL19"/>
</dbReference>
<evidence type="ECO:0000256" key="3">
    <source>
        <dbReference type="ARBA" id="ARBA00023274"/>
    </source>
</evidence>
<dbReference type="GO" id="GO:0003735">
    <property type="term" value="F:structural constituent of ribosome"/>
    <property type="evidence" value="ECO:0007669"/>
    <property type="project" value="InterPro"/>
</dbReference>
<sequence>MNMISAEIMEEIKPGAKVRVWETLHEGDKTRVSSFDGLVLARKHGKEQGGTFTVRATILGVGVEKVFPLYAPTIDRVEVLSSPHKVRKAKLYYIRELSPKKIRQKLQKLGAGA</sequence>
<dbReference type="STRING" id="1798406.A3A04_01075"/>
<dbReference type="AlphaFoldDB" id="A0A1G1ZPC9"/>
<dbReference type="PANTHER" id="PTHR15680:SF9">
    <property type="entry name" value="LARGE RIBOSOMAL SUBUNIT PROTEIN BL19M"/>
    <property type="match status" value="1"/>
</dbReference>
<dbReference type="GO" id="GO:0006412">
    <property type="term" value="P:translation"/>
    <property type="evidence" value="ECO:0007669"/>
    <property type="project" value="InterPro"/>
</dbReference>
<name>A0A1G1ZPC9_9BACT</name>
<keyword evidence="3 4" id="KW-0687">Ribonucleoprotein</keyword>
<evidence type="ECO:0000256" key="4">
    <source>
        <dbReference type="RuleBase" id="RU000559"/>
    </source>
</evidence>
<evidence type="ECO:0000256" key="1">
    <source>
        <dbReference type="ARBA" id="ARBA00005781"/>
    </source>
</evidence>
<dbReference type="Proteomes" id="UP000178517">
    <property type="component" value="Unassembled WGS sequence"/>
</dbReference>
<reference evidence="5 6" key="1">
    <citation type="journal article" date="2016" name="Nat. Commun.">
        <title>Thousands of microbial genomes shed light on interconnected biogeochemical processes in an aquifer system.</title>
        <authorList>
            <person name="Anantharaman K."/>
            <person name="Brown C.T."/>
            <person name="Hug L.A."/>
            <person name="Sharon I."/>
            <person name="Castelle C.J."/>
            <person name="Probst A.J."/>
            <person name="Thomas B.C."/>
            <person name="Singh A."/>
            <person name="Wilkins M.J."/>
            <person name="Karaoz U."/>
            <person name="Brodie E.L."/>
            <person name="Williams K.H."/>
            <person name="Hubbard S.S."/>
            <person name="Banfield J.F."/>
        </authorList>
    </citation>
    <scope>NUCLEOTIDE SEQUENCE [LARGE SCALE GENOMIC DNA]</scope>
</reference>
<proteinExistence type="inferred from homology"/>
<dbReference type="EMBL" id="MHJI01000004">
    <property type="protein sequence ID" value="OGY66454.1"/>
    <property type="molecule type" value="Genomic_DNA"/>
</dbReference>
<dbReference type="Gene3D" id="2.30.30.790">
    <property type="match status" value="1"/>
</dbReference>
<evidence type="ECO:0000313" key="5">
    <source>
        <dbReference type="EMBL" id="OGY66454.1"/>
    </source>
</evidence>
<dbReference type="GO" id="GO:0022625">
    <property type="term" value="C:cytosolic large ribosomal subunit"/>
    <property type="evidence" value="ECO:0007669"/>
    <property type="project" value="TreeGrafter"/>
</dbReference>
<dbReference type="Pfam" id="PF01245">
    <property type="entry name" value="Ribosomal_L19"/>
    <property type="match status" value="1"/>
</dbReference>
<comment type="caution">
    <text evidence="5">The sequence shown here is derived from an EMBL/GenBank/DDBJ whole genome shotgun (WGS) entry which is preliminary data.</text>
</comment>
<protein>
    <recommendedName>
        <fullName evidence="4">50S ribosomal protein L19</fullName>
    </recommendedName>
</protein>